<sequence>MLKDLKMHGKRPAVIMNEIGDVNLDGLLVDDDVPVIEMLNRCFCSTIREDLSSTLLNIYRQVQPDVIVIESIGIANPLEFIEGITNASIIAGIELRLVTTVISAPHFFALTHREKSKTRRLLEE</sequence>
<organism evidence="2 3">
    <name type="scientific">Metabacillus arenae</name>
    <dbReference type="NCBI Taxonomy" id="2771434"/>
    <lineage>
        <taxon>Bacteria</taxon>
        <taxon>Bacillati</taxon>
        <taxon>Bacillota</taxon>
        <taxon>Bacilli</taxon>
        <taxon>Bacillales</taxon>
        <taxon>Bacillaceae</taxon>
        <taxon>Metabacillus</taxon>
    </lineage>
</organism>
<dbReference type="Proteomes" id="UP000626844">
    <property type="component" value="Unassembled WGS sequence"/>
</dbReference>
<dbReference type="EMBL" id="JACXAI010000012">
    <property type="protein sequence ID" value="MBD1380766.1"/>
    <property type="molecule type" value="Genomic_DNA"/>
</dbReference>
<gene>
    <name evidence="2" type="ORF">IC621_11040</name>
</gene>
<feature type="domain" description="CobW/HypB/UreG nucleotide-binding" evidence="1">
    <location>
        <begin position="6"/>
        <end position="117"/>
    </location>
</feature>
<accession>A0A926NMY1</accession>
<comment type="caution">
    <text evidence="2">The sequence shown here is derived from an EMBL/GenBank/DDBJ whole genome shotgun (WGS) entry which is preliminary data.</text>
</comment>
<protein>
    <recommendedName>
        <fullName evidence="1">CobW/HypB/UreG nucleotide-binding domain-containing protein</fullName>
    </recommendedName>
</protein>
<dbReference type="PANTHER" id="PTHR13748">
    <property type="entry name" value="COBW-RELATED"/>
    <property type="match status" value="1"/>
</dbReference>
<proteinExistence type="predicted"/>
<dbReference type="GO" id="GO:0005737">
    <property type="term" value="C:cytoplasm"/>
    <property type="evidence" value="ECO:0007669"/>
    <property type="project" value="TreeGrafter"/>
</dbReference>
<evidence type="ECO:0000313" key="2">
    <source>
        <dbReference type="EMBL" id="MBD1380766.1"/>
    </source>
</evidence>
<dbReference type="InterPro" id="IPR027417">
    <property type="entry name" value="P-loop_NTPase"/>
</dbReference>
<evidence type="ECO:0000313" key="3">
    <source>
        <dbReference type="Proteomes" id="UP000626844"/>
    </source>
</evidence>
<keyword evidence="3" id="KW-1185">Reference proteome</keyword>
<dbReference type="Gene3D" id="3.40.50.300">
    <property type="entry name" value="P-loop containing nucleotide triphosphate hydrolases"/>
    <property type="match status" value="1"/>
</dbReference>
<dbReference type="InterPro" id="IPR051316">
    <property type="entry name" value="Zinc-reg_GTPase_activator"/>
</dbReference>
<dbReference type="SUPFAM" id="SSF52540">
    <property type="entry name" value="P-loop containing nucleoside triphosphate hydrolases"/>
    <property type="match status" value="1"/>
</dbReference>
<dbReference type="PANTHER" id="PTHR13748:SF62">
    <property type="entry name" value="COBW DOMAIN-CONTAINING PROTEIN"/>
    <property type="match status" value="1"/>
</dbReference>
<reference evidence="2" key="1">
    <citation type="submission" date="2020-09" db="EMBL/GenBank/DDBJ databases">
        <title>A novel bacterium of genus Bacillus, isolated from South China Sea.</title>
        <authorList>
            <person name="Huang H."/>
            <person name="Mo K."/>
            <person name="Hu Y."/>
        </authorList>
    </citation>
    <scope>NUCLEOTIDE SEQUENCE</scope>
    <source>
        <strain evidence="2">IB182487</strain>
    </source>
</reference>
<evidence type="ECO:0000259" key="1">
    <source>
        <dbReference type="Pfam" id="PF02492"/>
    </source>
</evidence>
<name>A0A926NMY1_9BACI</name>
<dbReference type="InterPro" id="IPR003495">
    <property type="entry name" value="CobW/HypB/UreG_nucleotide-bd"/>
</dbReference>
<dbReference type="Pfam" id="PF02492">
    <property type="entry name" value="cobW"/>
    <property type="match status" value="1"/>
</dbReference>
<dbReference type="AlphaFoldDB" id="A0A926NMY1"/>